<evidence type="ECO:0000313" key="2">
    <source>
        <dbReference type="EMBL" id="TLG01790.1"/>
    </source>
</evidence>
<evidence type="ECO:0000256" key="1">
    <source>
        <dbReference type="SAM" id="MobiDB-lite"/>
    </source>
</evidence>
<proteinExistence type="predicted"/>
<dbReference type="AlphaFoldDB" id="A0A5R8P8H7"/>
<feature type="region of interest" description="Disordered" evidence="1">
    <location>
        <begin position="1"/>
        <end position="23"/>
    </location>
</feature>
<accession>A0A5R8P8H7</accession>
<protein>
    <submittedName>
        <fullName evidence="2">Uncharacterized protein</fullName>
    </submittedName>
</protein>
<organism evidence="2 3">
    <name type="scientific">Nocardia cyriacigeorgica</name>
    <dbReference type="NCBI Taxonomy" id="135487"/>
    <lineage>
        <taxon>Bacteria</taxon>
        <taxon>Bacillati</taxon>
        <taxon>Actinomycetota</taxon>
        <taxon>Actinomycetes</taxon>
        <taxon>Mycobacteriales</taxon>
        <taxon>Nocardiaceae</taxon>
        <taxon>Nocardia</taxon>
    </lineage>
</organism>
<feature type="region of interest" description="Disordered" evidence="1">
    <location>
        <begin position="381"/>
        <end position="402"/>
    </location>
</feature>
<name>A0A5R8P8H7_9NOCA</name>
<feature type="compositionally biased region" description="Basic and acidic residues" evidence="1">
    <location>
        <begin position="381"/>
        <end position="393"/>
    </location>
</feature>
<dbReference type="EMBL" id="VBUU01000029">
    <property type="protein sequence ID" value="TLG01790.1"/>
    <property type="molecule type" value="Genomic_DNA"/>
</dbReference>
<comment type="caution">
    <text evidence="2">The sequence shown here is derived from an EMBL/GenBank/DDBJ whole genome shotgun (WGS) entry which is preliminary data.</text>
</comment>
<gene>
    <name evidence="2" type="ORF">FEK35_23305</name>
</gene>
<dbReference type="Proteomes" id="UP000308349">
    <property type="component" value="Unassembled WGS sequence"/>
</dbReference>
<dbReference type="RefSeq" id="WP_138457989.1">
    <property type="nucleotide sequence ID" value="NZ_VBUU01000029.1"/>
</dbReference>
<evidence type="ECO:0000313" key="3">
    <source>
        <dbReference type="Proteomes" id="UP000308349"/>
    </source>
</evidence>
<sequence>MRSRSGEGSMLHPGTHAASFGEGDSLRGRERISFAAECQAAHALLSPRLSRLAHPGSVTLTGQGPSRGPRSHLFPVRMRDSVAGRAAWEPVPGMDEIMPKNSSARRRRRARRIAAEDGVTYAEALRRGERQAAQAREQAERNSRLRPSKINIDGTEMYWRHDDAEQLGPEDVTDPGYGDVVAAADVLLPKVHALQSIELTPTTVVVPYWQRVTQSELDDEFRTTVTQVLADLERVRADAEIHSVEWTTVAAAFYGVDVTLSGLRRITGEPLRGRLESAIESAESLSMTTEAVHSRGCLLGADRSRRSSWGYAPCGGGDVRVRVRIFDDEDVVTVPGCPRHAAEVIVSFDHEVEDGRVAVEVMGGTTADLDAIYDLAEQVRHEHDERRREREKNSSGSWTVPVPPWQRGQDYW</sequence>
<dbReference type="OrthoDB" id="4517055at2"/>
<reference evidence="2 3" key="1">
    <citation type="submission" date="2019-05" db="EMBL/GenBank/DDBJ databases">
        <title>Genomes sequences of two Nocardia cyriacigeorgica environmental isolates, type strains Nocardia asteroides ATCC 19247 and Nocardia cyriacigeorgica DSM 44484.</title>
        <authorList>
            <person name="Vautrin F."/>
            <person name="Bergeron E."/>
            <person name="Dubost A."/>
            <person name="Abrouk D."/>
            <person name="Rodriguez Nava V."/>
            <person name="Pujic P."/>
        </authorList>
    </citation>
    <scope>NUCLEOTIDE SEQUENCE [LARGE SCALE GENOMIC DNA]</scope>
    <source>
        <strain evidence="2 3">EML 1456</strain>
    </source>
</reference>